<evidence type="ECO:0000256" key="1">
    <source>
        <dbReference type="SAM" id="Phobius"/>
    </source>
</evidence>
<keyword evidence="1" id="KW-0812">Transmembrane</keyword>
<feature type="non-terminal residue" evidence="2">
    <location>
        <position position="138"/>
    </location>
</feature>
<organism evidence="2">
    <name type="scientific">Ajellomyces dermatitidis (strain ATCC 18188 / CBS 674.68)</name>
    <name type="common">Blastomyces dermatitidis</name>
    <dbReference type="NCBI Taxonomy" id="653446"/>
    <lineage>
        <taxon>Eukaryota</taxon>
        <taxon>Fungi</taxon>
        <taxon>Dikarya</taxon>
        <taxon>Ascomycota</taxon>
        <taxon>Pezizomycotina</taxon>
        <taxon>Eurotiomycetes</taxon>
        <taxon>Eurotiomycetidae</taxon>
        <taxon>Onygenales</taxon>
        <taxon>Ajellomycetaceae</taxon>
        <taxon>Blastomyces</taxon>
    </lineage>
</organism>
<evidence type="ECO:0000313" key="2">
    <source>
        <dbReference type="EMBL" id="EGE78314.2"/>
    </source>
</evidence>
<gene>
    <name evidence="2" type="ORF">BDDG_01251</name>
</gene>
<dbReference type="Proteomes" id="UP000007802">
    <property type="component" value="Unassembled WGS sequence"/>
</dbReference>
<feature type="non-terminal residue" evidence="2">
    <location>
        <position position="1"/>
    </location>
</feature>
<keyword evidence="1" id="KW-0472">Membrane</keyword>
<proteinExistence type="predicted"/>
<reference evidence="2" key="1">
    <citation type="submission" date="2010-03" db="EMBL/GenBank/DDBJ databases">
        <title>Annotation of Blastomyces dermatitidis strain ATCC 18188.</title>
        <authorList>
            <consortium name="The Broad Institute Genome Sequencing Platform"/>
            <consortium name="Broad Institute Genome Sequencing Center for Infectious Disease."/>
            <person name="Cuomo C."/>
            <person name="Klein B."/>
            <person name="Sullivan T."/>
            <person name="Heitman J."/>
            <person name="Young S."/>
            <person name="Zeng Q."/>
            <person name="Gargeya S."/>
            <person name="Alvarado L."/>
            <person name="Berlin A.M."/>
            <person name="Chapman S.B."/>
            <person name="Chen Z."/>
            <person name="Freedman E."/>
            <person name="Gellesch M."/>
            <person name="Goldberg J."/>
            <person name="Griggs A."/>
            <person name="Gujja S."/>
            <person name="Heilman E."/>
            <person name="Heiman D."/>
            <person name="Howarth C."/>
            <person name="Mehta T."/>
            <person name="Neiman D."/>
            <person name="Pearson M."/>
            <person name="Roberts A."/>
            <person name="Saif S."/>
            <person name="Shea T."/>
            <person name="Shenoy N."/>
            <person name="Sisk P."/>
            <person name="Stolte C."/>
            <person name="Sykes S."/>
            <person name="White J."/>
            <person name="Yandava C."/>
            <person name="Haas B."/>
            <person name="Nusbaum C."/>
            <person name="Birren B."/>
        </authorList>
    </citation>
    <scope>NUCLEOTIDE SEQUENCE [LARGE SCALE GENOMIC DNA]</scope>
    <source>
        <strain evidence="2">ATCC 18188</strain>
    </source>
</reference>
<sequence length="138" mass="15072">SSHVDRSISADDSEPDVAFLVKNLENVIMKKLSVSYVTESSVFFLISSVTSFSTTSLSVSFSASFQSSTLVSVSDSPTLTISVPAILTSATSGFTVSAFITSSLHFKEILHRLIESCFSMKDICVFRNRNMNVVLFYT</sequence>
<dbReference type="HOGENOM" id="CLU_044088_1_0_1"/>
<feature type="transmembrane region" description="Helical" evidence="1">
    <location>
        <begin position="85"/>
        <end position="106"/>
    </location>
</feature>
<dbReference type="EMBL" id="GG749409">
    <property type="protein sequence ID" value="EGE78314.2"/>
    <property type="molecule type" value="Genomic_DNA"/>
</dbReference>
<accession>F2T589</accession>
<dbReference type="AlphaFoldDB" id="F2T589"/>
<protein>
    <submittedName>
        <fullName evidence="2">Uncharacterized protein</fullName>
    </submittedName>
</protein>
<keyword evidence="1" id="KW-1133">Transmembrane helix</keyword>
<name>F2T589_AJEDA</name>
<feature type="transmembrane region" description="Helical" evidence="1">
    <location>
        <begin position="42"/>
        <end position="65"/>
    </location>
</feature>